<comment type="subcellular location">
    <subcellularLocation>
        <location evidence="1">Cell membrane</location>
        <topology evidence="1">Multi-pass membrane protein</topology>
    </subcellularLocation>
</comment>
<feature type="transmembrane region" description="Helical" evidence="7">
    <location>
        <begin position="328"/>
        <end position="350"/>
    </location>
</feature>
<feature type="transmembrane region" description="Helical" evidence="7">
    <location>
        <begin position="250"/>
        <end position="272"/>
    </location>
</feature>
<feature type="transmembrane region" description="Helical" evidence="7">
    <location>
        <begin position="20"/>
        <end position="38"/>
    </location>
</feature>
<feature type="transmembrane region" description="Helical" evidence="7">
    <location>
        <begin position="371"/>
        <end position="394"/>
    </location>
</feature>
<dbReference type="InterPro" id="IPR000731">
    <property type="entry name" value="SSD"/>
</dbReference>
<gene>
    <name evidence="9" type="ORF">L5G33_08085</name>
</gene>
<sequence>MAHGPSRTFMRVGTFTHRHAWLVVGFWIVVAAVLNVSVPQLETTVSQTSADFLPQSLPANQYLEEMSRDFDAPVSNAVSSVVLINDDGIGADDEAYYKRLVTRLLDSEDVAYVLDFAGHPITREAAASPDGKALTLLVAAEGSVGSTRAHHATQGIRAEIDEADKPADLQTYYTGPTATLADLFTAIDVSLLIITLVSIGLITLILFAVYRRFSTAAVPLISLGIGLAVARPVISFLGGHEWLPVSNFTIAIMTALVLGAVTDYAIFTLSSYQEARRQGLPVGDAVASASGRTAPILVASALTIAAACTSMAFTSIGMFRTAGPPTAIAVLIALAVALTLPPALLSLAGRRGLAEPGPSSEKRWRRRGARIIRHAGAYAAVSLLLLLSCAAILFTHQRNWDESSMFVHANESTLGYDAVYKHFGANAIAPEYLLIRSDHDLRNTADLAALELAADAVSRVDGVRTVRSITRPDGKPLTESAAGYVPGQVGDQLGDASKQLGDARPDLQRLASGVGELTDGADEASARMPELVDGTDQVVSMATGVLDSMESAERFVDAATGGKSDLAGAADELRTGLDRVAPIVRDLRKAADAAQPALDGFDELFGPLLQSRSPASCSADPACATARAAFDQLNKATGGKARRTLNGLRDAAGVPAQASRRVEASMAPLRELLGSLQSLLGQLDGRSPDEIRSDLARLKTGVGELSTGMTRLSDGLHQVQDGTEQLTTLTDKLHDGLRLATDYLSDMSAATSSGAGRGFYLPPEAMENPRFVEGARLLISPDGTTARMMVTWGVNPYGPEALDRVRDLAPAAKAALAETGLKDAEVTNTGLASLSADMDDQLVRDLLVFGLVAIAAVTVVLAVLLRSIVAPLVLVVTVILSFAAVLGLSTLVWQHIIGIPLDWSVAPVSFMALIAVGADYSMLFASRIREESAGRGMMSGMIRGFGSTGSVITTAGVVFAITMFALMSGTTLNLVQIGFTIGLGLLLDILVVRSFLVPATMVLLGDAMWWPNRKPRHASVD</sequence>
<feature type="transmembrane region" description="Helical" evidence="7">
    <location>
        <begin position="905"/>
        <end position="925"/>
    </location>
</feature>
<feature type="domain" description="SSD" evidence="8">
    <location>
        <begin position="182"/>
        <end position="347"/>
    </location>
</feature>
<evidence type="ECO:0000256" key="6">
    <source>
        <dbReference type="ARBA" id="ARBA00023136"/>
    </source>
</evidence>
<evidence type="ECO:0000256" key="3">
    <source>
        <dbReference type="ARBA" id="ARBA00022475"/>
    </source>
</evidence>
<evidence type="ECO:0000256" key="7">
    <source>
        <dbReference type="SAM" id="Phobius"/>
    </source>
</evidence>
<accession>A0ABS9IS84</accession>
<dbReference type="InterPro" id="IPR050545">
    <property type="entry name" value="Mycobact_MmpL"/>
</dbReference>
<reference evidence="9 10" key="1">
    <citation type="submission" date="2022-01" db="EMBL/GenBank/DDBJ databases">
        <authorList>
            <person name="Huang Y."/>
        </authorList>
    </citation>
    <scope>NUCLEOTIDE SEQUENCE [LARGE SCALE GENOMIC DNA]</scope>
    <source>
        <strain evidence="9 10">HY366</strain>
    </source>
</reference>
<keyword evidence="6 7" id="KW-0472">Membrane</keyword>
<dbReference type="SUPFAM" id="SSF82866">
    <property type="entry name" value="Multidrug efflux transporter AcrB transmembrane domain"/>
    <property type="match status" value="2"/>
</dbReference>
<dbReference type="EMBL" id="JAKKOR010000006">
    <property type="protein sequence ID" value="MCF8588419.1"/>
    <property type="molecule type" value="Genomic_DNA"/>
</dbReference>
<keyword evidence="5 7" id="KW-1133">Transmembrane helix</keyword>
<keyword evidence="3" id="KW-1003">Cell membrane</keyword>
<evidence type="ECO:0000256" key="1">
    <source>
        <dbReference type="ARBA" id="ARBA00004651"/>
    </source>
</evidence>
<name>A0ABS9IS84_9ACTN</name>
<comment type="similarity">
    <text evidence="2">Belongs to the resistance-nodulation-cell division (RND) (TC 2.A.6) family. MmpL subfamily.</text>
</comment>
<dbReference type="PROSITE" id="PS50156">
    <property type="entry name" value="SSD"/>
    <property type="match status" value="1"/>
</dbReference>
<dbReference type="Gene3D" id="1.20.1640.10">
    <property type="entry name" value="Multidrug efflux transporter AcrB transmembrane domain"/>
    <property type="match status" value="2"/>
</dbReference>
<dbReference type="RefSeq" id="WP_236997805.1">
    <property type="nucleotide sequence ID" value="NZ_JAKKOR010000006.1"/>
</dbReference>
<dbReference type="Pfam" id="PF03176">
    <property type="entry name" value="MMPL"/>
    <property type="match status" value="2"/>
</dbReference>
<evidence type="ECO:0000256" key="2">
    <source>
        <dbReference type="ARBA" id="ARBA00010157"/>
    </source>
</evidence>
<dbReference type="InterPro" id="IPR004869">
    <property type="entry name" value="MMPL_dom"/>
</dbReference>
<dbReference type="Proteomes" id="UP001200110">
    <property type="component" value="Unassembled WGS sequence"/>
</dbReference>
<feature type="transmembrane region" description="Helical" evidence="7">
    <location>
        <begin position="293"/>
        <end position="316"/>
    </location>
</feature>
<evidence type="ECO:0000256" key="4">
    <source>
        <dbReference type="ARBA" id="ARBA00022692"/>
    </source>
</evidence>
<evidence type="ECO:0000259" key="8">
    <source>
        <dbReference type="PROSITE" id="PS50156"/>
    </source>
</evidence>
<evidence type="ECO:0000256" key="5">
    <source>
        <dbReference type="ARBA" id="ARBA00022989"/>
    </source>
</evidence>
<keyword evidence="4 7" id="KW-0812">Transmembrane</keyword>
<feature type="transmembrane region" description="Helical" evidence="7">
    <location>
        <begin position="872"/>
        <end position="893"/>
    </location>
</feature>
<comment type="caution">
    <text evidence="9">The sequence shown here is derived from an EMBL/GenBank/DDBJ whole genome shotgun (WGS) entry which is preliminary data.</text>
</comment>
<organism evidence="9 10">
    <name type="scientific">Gordonia liuliyuniae</name>
    <dbReference type="NCBI Taxonomy" id="2911517"/>
    <lineage>
        <taxon>Bacteria</taxon>
        <taxon>Bacillati</taxon>
        <taxon>Actinomycetota</taxon>
        <taxon>Actinomycetes</taxon>
        <taxon>Mycobacteriales</taxon>
        <taxon>Gordoniaceae</taxon>
        <taxon>Gordonia</taxon>
    </lineage>
</organism>
<protein>
    <submittedName>
        <fullName evidence="9">MMPL family transporter</fullName>
    </submittedName>
</protein>
<keyword evidence="10" id="KW-1185">Reference proteome</keyword>
<feature type="transmembrane region" description="Helical" evidence="7">
    <location>
        <begin position="945"/>
        <end position="967"/>
    </location>
</feature>
<feature type="transmembrane region" description="Helical" evidence="7">
    <location>
        <begin position="979"/>
        <end position="1004"/>
    </location>
</feature>
<feature type="transmembrane region" description="Helical" evidence="7">
    <location>
        <begin position="217"/>
        <end position="238"/>
    </location>
</feature>
<dbReference type="PANTHER" id="PTHR33406:SF6">
    <property type="entry name" value="MEMBRANE PROTEIN YDGH-RELATED"/>
    <property type="match status" value="1"/>
</dbReference>
<feature type="transmembrane region" description="Helical" evidence="7">
    <location>
        <begin position="846"/>
        <end position="865"/>
    </location>
</feature>
<proteinExistence type="inferred from homology"/>
<feature type="transmembrane region" description="Helical" evidence="7">
    <location>
        <begin position="189"/>
        <end position="210"/>
    </location>
</feature>
<evidence type="ECO:0000313" key="10">
    <source>
        <dbReference type="Proteomes" id="UP001200110"/>
    </source>
</evidence>
<evidence type="ECO:0000313" key="9">
    <source>
        <dbReference type="EMBL" id="MCF8588419.1"/>
    </source>
</evidence>
<dbReference type="PANTHER" id="PTHR33406">
    <property type="entry name" value="MEMBRANE PROTEIN MJ1562-RELATED"/>
    <property type="match status" value="1"/>
</dbReference>